<dbReference type="AlphaFoldDB" id="A0A1I3TSI0"/>
<dbReference type="InterPro" id="IPR032287">
    <property type="entry name" value="DUF4838"/>
</dbReference>
<proteinExistence type="predicted"/>
<accession>A0A1I3TSI0</accession>
<protein>
    <recommendedName>
        <fullName evidence="3">DUF4838 domain-containing protein</fullName>
    </recommendedName>
</protein>
<dbReference type="STRING" id="1477437.SAMN05444682_11380"/>
<dbReference type="PANTHER" id="PTHR47406:SF2">
    <property type="entry name" value="ALPHA GLUCURONIDASE N-TERMINAL DOMAIN-CONTAINING PROTEIN"/>
    <property type="match status" value="1"/>
</dbReference>
<evidence type="ECO:0000313" key="1">
    <source>
        <dbReference type="EMBL" id="SFJ74214.1"/>
    </source>
</evidence>
<dbReference type="Pfam" id="PF16126">
    <property type="entry name" value="DUF4838"/>
    <property type="match status" value="1"/>
</dbReference>
<dbReference type="PANTHER" id="PTHR47406">
    <property type="entry name" value="COAGULATION FACTOR 5/8 TYPE, C-TERMINAL"/>
    <property type="match status" value="1"/>
</dbReference>
<keyword evidence="2" id="KW-1185">Reference proteome</keyword>
<sequence>MKYYVNRIRLLLTSFVPVLLILGTLNSCSTQAEKKEASPFKTRGLVLDVNDLSTVDWPRRAKEAGLTTLATHITPSQVAEFIQSERGQQFLEECKTYGIEVEHELHSMGDLLPRSLFEEDSTMFRMNAEGKRVADYNLCVHSEKAVKTVCDNAVKYAKILAPTTGRYFYWIDDAVPMCRCPECDPYSDSEQALLLENAIVKALREEVDPEAMLAHLAYVNTLEPPVKVKPADGIFLEFAPIYRRWDKPLLDTGATGWNATQTITHGEHLRLLDENLKVFPVETAQVLEYWLDVSLFSGWKKPAVALPWHNQVFLEDIDVYAKRGIQHITSFGVYIDGQYIKDHPDLTFLDEYGKGLAHYRLSQ</sequence>
<evidence type="ECO:0008006" key="3">
    <source>
        <dbReference type="Google" id="ProtNLM"/>
    </source>
</evidence>
<name>A0A1I3TSI0_9SPHI</name>
<dbReference type="RefSeq" id="WP_090631209.1">
    <property type="nucleotide sequence ID" value="NZ_FOQO01000013.1"/>
</dbReference>
<dbReference type="OrthoDB" id="360912at2"/>
<evidence type="ECO:0000313" key="2">
    <source>
        <dbReference type="Proteomes" id="UP000198670"/>
    </source>
</evidence>
<organism evidence="1 2">
    <name type="scientific">Parapedobacter indicus</name>
    <dbReference type="NCBI Taxonomy" id="1477437"/>
    <lineage>
        <taxon>Bacteria</taxon>
        <taxon>Pseudomonadati</taxon>
        <taxon>Bacteroidota</taxon>
        <taxon>Sphingobacteriia</taxon>
        <taxon>Sphingobacteriales</taxon>
        <taxon>Sphingobacteriaceae</taxon>
        <taxon>Parapedobacter</taxon>
    </lineage>
</organism>
<gene>
    <name evidence="1" type="ORF">SAMN05444682_11380</name>
</gene>
<dbReference type="EMBL" id="FOQO01000013">
    <property type="protein sequence ID" value="SFJ74214.1"/>
    <property type="molecule type" value="Genomic_DNA"/>
</dbReference>
<dbReference type="Proteomes" id="UP000198670">
    <property type="component" value="Unassembled WGS sequence"/>
</dbReference>
<reference evidence="1 2" key="1">
    <citation type="submission" date="2016-10" db="EMBL/GenBank/DDBJ databases">
        <authorList>
            <person name="de Groot N.N."/>
        </authorList>
    </citation>
    <scope>NUCLEOTIDE SEQUENCE [LARGE SCALE GENOMIC DNA]</scope>
    <source>
        <strain evidence="1 2">RK1</strain>
    </source>
</reference>